<feature type="transmembrane region" description="Helical" evidence="1">
    <location>
        <begin position="338"/>
        <end position="359"/>
    </location>
</feature>
<dbReference type="PANTHER" id="PTHR36178">
    <property type="entry name" value="SLR0625 PROTEIN"/>
    <property type="match status" value="1"/>
</dbReference>
<evidence type="ECO:0000256" key="1">
    <source>
        <dbReference type="SAM" id="Phobius"/>
    </source>
</evidence>
<feature type="transmembrane region" description="Helical" evidence="1">
    <location>
        <begin position="371"/>
        <end position="390"/>
    </location>
</feature>
<sequence>MTNALFQELLFSLAFLSVFLLLGTFLRAKVKWFQKTFMPASVIGGFIALILGPIGLKLIPVPESWMAIFSLLPGILIVPIVASVPLGLSLGSKGGKGSGGADSKDIVPMFLILTFIVGIQYMAGFIIHVIFKGGGMDLYETFGWELTMGFSGGHGTAGLLGNMLKGMNIPYWETAQGVGVTTATIGILGGILGGIALINWAARTGRTNILDKPGSIPQHIQVGYQTDVNKQASIGRETTNSSSIDTFAFHSAIILAACGLAYLILHYLKLYKVPVLSNISVWGYSIIVMFGVWNAMVKLKIDYLVDSKVKSKISGSLTEIAVVAAIASLPLKAILAYITPIIAMSILGLIVTFVSAIYLSKKYLSEYRFEHAIAAIGTSTGVFLTGLLLLRICDPEFESPVLGNYSIAYTFNSVLGFALMQFYVGIMLTKGAMNVIIASGIQVLICLVGLVIYNKIKRSVKGEVAEAN</sequence>
<keyword evidence="1" id="KW-1133">Transmembrane helix</keyword>
<feature type="transmembrane region" description="Helical" evidence="1">
    <location>
        <begin position="37"/>
        <end position="59"/>
    </location>
</feature>
<keyword evidence="3" id="KW-1185">Reference proteome</keyword>
<feature type="transmembrane region" description="Helical" evidence="1">
    <location>
        <begin position="176"/>
        <end position="202"/>
    </location>
</feature>
<reference evidence="2 3" key="1">
    <citation type="submission" date="2016-10" db="EMBL/GenBank/DDBJ databases">
        <authorList>
            <person name="de Groot N.N."/>
        </authorList>
    </citation>
    <scope>NUCLEOTIDE SEQUENCE [LARGE SCALE GENOMIC DNA]</scope>
    <source>
        <strain evidence="2 3">DSM 2784</strain>
    </source>
</reference>
<keyword evidence="1" id="KW-0472">Membrane</keyword>
<dbReference type="STRING" id="1120920.SAMN03080599_02485"/>
<organism evidence="2 3">
    <name type="scientific">Acidaminobacter hydrogenoformans DSM 2784</name>
    <dbReference type="NCBI Taxonomy" id="1120920"/>
    <lineage>
        <taxon>Bacteria</taxon>
        <taxon>Bacillati</taxon>
        <taxon>Bacillota</taxon>
        <taxon>Clostridia</taxon>
        <taxon>Peptostreptococcales</taxon>
        <taxon>Acidaminobacteraceae</taxon>
        <taxon>Acidaminobacter</taxon>
    </lineage>
</organism>
<evidence type="ECO:0000313" key="2">
    <source>
        <dbReference type="EMBL" id="SCZ80865.1"/>
    </source>
</evidence>
<feature type="transmembrane region" description="Helical" evidence="1">
    <location>
        <begin position="275"/>
        <end position="293"/>
    </location>
</feature>
<dbReference type="GO" id="GO:0015501">
    <property type="term" value="F:glutamate:sodium symporter activity"/>
    <property type="evidence" value="ECO:0007669"/>
    <property type="project" value="InterPro"/>
</dbReference>
<feature type="transmembrane region" description="Helical" evidence="1">
    <location>
        <begin position="6"/>
        <end position="25"/>
    </location>
</feature>
<dbReference type="PANTHER" id="PTHR36178:SF1">
    <property type="entry name" value="SODIUM_GLUTAMATE SYMPORTER"/>
    <property type="match status" value="1"/>
</dbReference>
<dbReference type="EMBL" id="FMWL01000015">
    <property type="protein sequence ID" value="SCZ80865.1"/>
    <property type="molecule type" value="Genomic_DNA"/>
</dbReference>
<dbReference type="GO" id="GO:0015813">
    <property type="term" value="P:L-glutamate transmembrane transport"/>
    <property type="evidence" value="ECO:0007669"/>
    <property type="project" value="InterPro"/>
</dbReference>
<feature type="transmembrane region" description="Helical" evidence="1">
    <location>
        <begin position="109"/>
        <end position="131"/>
    </location>
</feature>
<dbReference type="AlphaFoldDB" id="A0A1G5S3B5"/>
<protein>
    <submittedName>
        <fullName evidence="2">Glutamate:Na+ symporter, ESS family</fullName>
    </submittedName>
</protein>
<feature type="transmembrane region" description="Helical" evidence="1">
    <location>
        <begin position="247"/>
        <end position="268"/>
    </location>
</feature>
<gene>
    <name evidence="2" type="ORF">SAMN03080599_02485</name>
</gene>
<dbReference type="InterPro" id="IPR004445">
    <property type="entry name" value="GltS"/>
</dbReference>
<name>A0A1G5S3B5_9FIRM</name>
<dbReference type="GO" id="GO:0016020">
    <property type="term" value="C:membrane"/>
    <property type="evidence" value="ECO:0007669"/>
    <property type="project" value="InterPro"/>
</dbReference>
<dbReference type="Proteomes" id="UP000199208">
    <property type="component" value="Unassembled WGS sequence"/>
</dbReference>
<dbReference type="RefSeq" id="WP_092591984.1">
    <property type="nucleotide sequence ID" value="NZ_FMWL01000015.1"/>
</dbReference>
<dbReference type="OrthoDB" id="9801557at2"/>
<accession>A0A1G5S3B5</accession>
<feature type="transmembrane region" description="Helical" evidence="1">
    <location>
        <begin position="65"/>
        <end position="88"/>
    </location>
</feature>
<proteinExistence type="predicted"/>
<evidence type="ECO:0000313" key="3">
    <source>
        <dbReference type="Proteomes" id="UP000199208"/>
    </source>
</evidence>
<keyword evidence="1" id="KW-0812">Transmembrane</keyword>
<feature type="transmembrane region" description="Helical" evidence="1">
    <location>
        <begin position="402"/>
        <end position="426"/>
    </location>
</feature>
<feature type="transmembrane region" description="Helical" evidence="1">
    <location>
        <begin position="432"/>
        <end position="453"/>
    </location>
</feature>